<dbReference type="InterPro" id="IPR000600">
    <property type="entry name" value="ROK"/>
</dbReference>
<dbReference type="SUPFAM" id="SSF46785">
    <property type="entry name" value="Winged helix' DNA-binding domain"/>
    <property type="match status" value="1"/>
</dbReference>
<dbReference type="EMBL" id="JBHMCE010000005">
    <property type="protein sequence ID" value="MFB9528456.1"/>
    <property type="molecule type" value="Genomic_DNA"/>
</dbReference>
<dbReference type="Pfam" id="PF00480">
    <property type="entry name" value="ROK"/>
    <property type="match status" value="1"/>
</dbReference>
<evidence type="ECO:0000256" key="1">
    <source>
        <dbReference type="ARBA" id="ARBA00006479"/>
    </source>
</evidence>
<dbReference type="PANTHER" id="PTHR18964:SF149">
    <property type="entry name" value="BIFUNCTIONAL UDP-N-ACETYLGLUCOSAMINE 2-EPIMERASE_N-ACETYLMANNOSAMINE KINASE"/>
    <property type="match status" value="1"/>
</dbReference>
<dbReference type="InterPro" id="IPR036388">
    <property type="entry name" value="WH-like_DNA-bd_sf"/>
</dbReference>
<evidence type="ECO:0000313" key="3">
    <source>
        <dbReference type="Proteomes" id="UP001589646"/>
    </source>
</evidence>
<dbReference type="SUPFAM" id="SSF53067">
    <property type="entry name" value="Actin-like ATPase domain"/>
    <property type="match status" value="1"/>
</dbReference>
<name>A0ABV5PZ00_9ACTN</name>
<gene>
    <name evidence="2" type="ORF">ACFFRN_17725</name>
</gene>
<comment type="similarity">
    <text evidence="1">Belongs to the ROK (NagC/XylR) family.</text>
</comment>
<comment type="caution">
    <text evidence="2">The sequence shown here is derived from an EMBL/GenBank/DDBJ whole genome shotgun (WGS) entry which is preliminary data.</text>
</comment>
<evidence type="ECO:0000313" key="2">
    <source>
        <dbReference type="EMBL" id="MFB9528456.1"/>
    </source>
</evidence>
<sequence length="404" mass="42789">MLRRTTRDIRRANRIDVLRRVYAFGQASRQDIARHCELSFATIANVVNDLLGCGALVEADFQDSGGGRPRAVLTPNTARGLLVGVDIAETYVHVDLFDLALKAKHTSEHPIGPETNQPQEVADHVAQALDTLLAECGASRTDVLGVGVSVPGQVDPDKGVSVFAPGWDWHDVPFLSVLRRRIDLPVYLDNPLMASTVAELWLGAGREVDNLVCITVGTGVGAGIAINGSLYRGTNNAAGEWGHSVVVFDGRSCRCGSRGCVEAYVGAPGVMRTLMEVDRSSPLYHDGDQTACIEALGAVHGDPAATETIKRTAGHLGAGVANLINILNPEAVVVGSWAGLALGPRLLPELREVVAAHALARSNSAVQLRLCDIPGNPVSLGAAIFALEGFLDEALTRPASRTKR</sequence>
<dbReference type="Gene3D" id="1.10.10.10">
    <property type="entry name" value="Winged helix-like DNA-binding domain superfamily/Winged helix DNA-binding domain"/>
    <property type="match status" value="1"/>
</dbReference>
<reference evidence="2 3" key="1">
    <citation type="submission" date="2024-09" db="EMBL/GenBank/DDBJ databases">
        <authorList>
            <person name="Sun Q."/>
            <person name="Mori K."/>
        </authorList>
    </citation>
    <scope>NUCLEOTIDE SEQUENCE [LARGE SCALE GENOMIC DNA]</scope>
    <source>
        <strain evidence="2 3">JCM 3323</strain>
    </source>
</reference>
<protein>
    <submittedName>
        <fullName evidence="2">ROK family protein</fullName>
    </submittedName>
</protein>
<dbReference type="Gene3D" id="3.30.420.40">
    <property type="match status" value="2"/>
</dbReference>
<dbReference type="InterPro" id="IPR049874">
    <property type="entry name" value="ROK_cs"/>
</dbReference>
<dbReference type="RefSeq" id="WP_346129786.1">
    <property type="nucleotide sequence ID" value="NZ_BAAAXC010000015.1"/>
</dbReference>
<dbReference type="InterPro" id="IPR036390">
    <property type="entry name" value="WH_DNA-bd_sf"/>
</dbReference>
<organism evidence="2 3">
    <name type="scientific">Nonomuraea roseola</name>
    <dbReference type="NCBI Taxonomy" id="46179"/>
    <lineage>
        <taxon>Bacteria</taxon>
        <taxon>Bacillati</taxon>
        <taxon>Actinomycetota</taxon>
        <taxon>Actinomycetes</taxon>
        <taxon>Streptosporangiales</taxon>
        <taxon>Streptosporangiaceae</taxon>
        <taxon>Nonomuraea</taxon>
    </lineage>
</organism>
<proteinExistence type="inferred from homology"/>
<keyword evidence="3" id="KW-1185">Reference proteome</keyword>
<accession>A0ABV5PZ00</accession>
<dbReference type="PROSITE" id="PS01125">
    <property type="entry name" value="ROK"/>
    <property type="match status" value="1"/>
</dbReference>
<dbReference type="InterPro" id="IPR043129">
    <property type="entry name" value="ATPase_NBD"/>
</dbReference>
<dbReference type="Proteomes" id="UP001589646">
    <property type="component" value="Unassembled WGS sequence"/>
</dbReference>
<dbReference type="PANTHER" id="PTHR18964">
    <property type="entry name" value="ROK (REPRESSOR, ORF, KINASE) FAMILY"/>
    <property type="match status" value="1"/>
</dbReference>